<keyword evidence="2" id="KW-1185">Reference proteome</keyword>
<comment type="caution">
    <text evidence="1">The sequence shown here is derived from an EMBL/GenBank/DDBJ whole genome shotgun (WGS) entry which is preliminary data.</text>
</comment>
<evidence type="ECO:0000313" key="2">
    <source>
        <dbReference type="Proteomes" id="UP001165074"/>
    </source>
</evidence>
<sequence length="60" mass="6700">MLSRNPCRIKGADNEHTAERPILTVAQVFELAELLGRRPIGNVHKVGAGAFRLRYTELGR</sequence>
<dbReference type="AlphaFoldDB" id="A0A9W6S3J8"/>
<organism evidence="1 2">
    <name type="scientific">Actinoallomurus iriomotensis</name>
    <dbReference type="NCBI Taxonomy" id="478107"/>
    <lineage>
        <taxon>Bacteria</taxon>
        <taxon>Bacillati</taxon>
        <taxon>Actinomycetota</taxon>
        <taxon>Actinomycetes</taxon>
        <taxon>Streptosporangiales</taxon>
        <taxon>Thermomonosporaceae</taxon>
        <taxon>Actinoallomurus</taxon>
    </lineage>
</organism>
<proteinExistence type="predicted"/>
<dbReference type="EMBL" id="BSTK01000009">
    <property type="protein sequence ID" value="GLY87926.1"/>
    <property type="molecule type" value="Genomic_DNA"/>
</dbReference>
<dbReference type="Proteomes" id="UP001165074">
    <property type="component" value="Unassembled WGS sequence"/>
</dbReference>
<evidence type="ECO:0000313" key="1">
    <source>
        <dbReference type="EMBL" id="GLY87926.1"/>
    </source>
</evidence>
<protein>
    <submittedName>
        <fullName evidence="1">Uncharacterized protein</fullName>
    </submittedName>
</protein>
<reference evidence="1" key="1">
    <citation type="submission" date="2023-03" db="EMBL/GenBank/DDBJ databases">
        <title>Actinoallomurus iriomotensis NBRC 103684.</title>
        <authorList>
            <person name="Ichikawa N."/>
            <person name="Sato H."/>
            <person name="Tonouchi N."/>
        </authorList>
    </citation>
    <scope>NUCLEOTIDE SEQUENCE</scope>
    <source>
        <strain evidence="1">NBRC 103684</strain>
    </source>
</reference>
<accession>A0A9W6S3J8</accession>
<name>A0A9W6S3J8_9ACTN</name>
<gene>
    <name evidence="1" type="ORF">Airi02_058550</name>
</gene>